<accession>A0A381TVM8</accession>
<gene>
    <name evidence="3" type="ORF">METZ01_LOCUS72956</name>
</gene>
<protein>
    <recommendedName>
        <fullName evidence="2">Cytochrome c-552/4 domain-containing protein</fullName>
    </recommendedName>
</protein>
<dbReference type="AlphaFoldDB" id="A0A381TVM8"/>
<proteinExistence type="predicted"/>
<name>A0A381TVM8_9ZZZZ</name>
<dbReference type="InterPro" id="IPR036280">
    <property type="entry name" value="Multihaem_cyt_sf"/>
</dbReference>
<feature type="non-terminal residue" evidence="3">
    <location>
        <position position="1"/>
    </location>
</feature>
<evidence type="ECO:0000313" key="3">
    <source>
        <dbReference type="EMBL" id="SVA20102.1"/>
    </source>
</evidence>
<dbReference type="InterPro" id="IPR023155">
    <property type="entry name" value="Cyt_c-552/4"/>
</dbReference>
<dbReference type="Pfam" id="PF13435">
    <property type="entry name" value="Cytochrome_C554"/>
    <property type="match status" value="1"/>
</dbReference>
<sequence>ENLEYYNLSSHVSYVGNEECSYCHKDIYNSYLRTGMGRSFYKPNNQPEIENFTTGNHVFDNKNNLHYEMSKDGDSYFQLEYRENDRGERIHELKRKVDFIVGSGNNNRTYLTNVNGYINEMPVTWYSEKSIWDLSPGYENINMRFNRPIVEECMHCHNGYNSFEKFSVNRFTDKIAEGISCERCHGPGQLHVEKHRSPNNASNESHIDRTIVNPAHLSADLQMDVCRQCHLQGEISVFKSGKSSTDFRPGMQLSSVKTVFIEDQLPKGDFRIASHGGRLSLSACFVESQGAMTCTTCHNPHEPVQDRSRDYFNNQCLNCHHPQRLSKL</sequence>
<evidence type="ECO:0000259" key="2">
    <source>
        <dbReference type="Pfam" id="PF13435"/>
    </source>
</evidence>
<dbReference type="InterPro" id="IPR051829">
    <property type="entry name" value="Multiheme_Cytochr_ET"/>
</dbReference>
<feature type="non-terminal residue" evidence="3">
    <location>
        <position position="328"/>
    </location>
</feature>
<keyword evidence="1" id="KW-0732">Signal</keyword>
<feature type="domain" description="Cytochrome c-552/4" evidence="2">
    <location>
        <begin position="150"/>
        <end position="186"/>
    </location>
</feature>
<organism evidence="3">
    <name type="scientific">marine metagenome</name>
    <dbReference type="NCBI Taxonomy" id="408172"/>
    <lineage>
        <taxon>unclassified sequences</taxon>
        <taxon>metagenomes</taxon>
        <taxon>ecological metagenomes</taxon>
    </lineage>
</organism>
<reference evidence="3" key="1">
    <citation type="submission" date="2018-05" db="EMBL/GenBank/DDBJ databases">
        <authorList>
            <person name="Lanie J.A."/>
            <person name="Ng W.-L."/>
            <person name="Kazmierczak K.M."/>
            <person name="Andrzejewski T.M."/>
            <person name="Davidsen T.M."/>
            <person name="Wayne K.J."/>
            <person name="Tettelin H."/>
            <person name="Glass J.I."/>
            <person name="Rusch D."/>
            <person name="Podicherti R."/>
            <person name="Tsui H.-C.T."/>
            <person name="Winkler M.E."/>
        </authorList>
    </citation>
    <scope>NUCLEOTIDE SEQUENCE</scope>
</reference>
<dbReference type="PANTHER" id="PTHR35038">
    <property type="entry name" value="DISSIMILATORY SULFITE REDUCTASE SIRA"/>
    <property type="match status" value="1"/>
</dbReference>
<dbReference type="Gene3D" id="1.10.1130.10">
    <property type="entry name" value="Flavocytochrome C3, Chain A"/>
    <property type="match status" value="2"/>
</dbReference>
<dbReference type="EMBL" id="UINC01005249">
    <property type="protein sequence ID" value="SVA20102.1"/>
    <property type="molecule type" value="Genomic_DNA"/>
</dbReference>
<evidence type="ECO:0000256" key="1">
    <source>
        <dbReference type="ARBA" id="ARBA00022729"/>
    </source>
</evidence>
<dbReference type="PANTHER" id="PTHR35038:SF8">
    <property type="entry name" value="C-TYPE POLYHEME CYTOCHROME OMCC"/>
    <property type="match status" value="1"/>
</dbReference>
<dbReference type="SUPFAM" id="SSF48695">
    <property type="entry name" value="Multiheme cytochromes"/>
    <property type="match status" value="1"/>
</dbReference>